<dbReference type="Pfam" id="PF10704">
    <property type="entry name" value="DUF2508"/>
    <property type="match status" value="1"/>
</dbReference>
<evidence type="ECO:0008006" key="3">
    <source>
        <dbReference type="Google" id="ProtNLM"/>
    </source>
</evidence>
<comment type="caution">
    <text evidence="1">The sequence shown here is derived from an EMBL/GenBank/DDBJ whole genome shotgun (WGS) entry which is preliminary data.</text>
</comment>
<protein>
    <recommendedName>
        <fullName evidence="3">DUF2508 family protein</fullName>
    </recommendedName>
</protein>
<dbReference type="EMBL" id="BMOS01000011">
    <property type="protein sequence ID" value="GGN57893.1"/>
    <property type="molecule type" value="Genomic_DNA"/>
</dbReference>
<accession>A0A917XZ62</accession>
<evidence type="ECO:0000313" key="2">
    <source>
        <dbReference type="Proteomes" id="UP000624041"/>
    </source>
</evidence>
<evidence type="ECO:0000313" key="1">
    <source>
        <dbReference type="EMBL" id="GGN57893.1"/>
    </source>
</evidence>
<keyword evidence="2" id="KW-1185">Reference proteome</keyword>
<dbReference type="RefSeq" id="WP_188856985.1">
    <property type="nucleotide sequence ID" value="NZ_BMOS01000011.1"/>
</dbReference>
<proteinExistence type="predicted"/>
<reference evidence="1" key="1">
    <citation type="journal article" date="2014" name="Int. J. Syst. Evol. Microbiol.">
        <title>Complete genome sequence of Corynebacterium casei LMG S-19264T (=DSM 44701T), isolated from a smear-ripened cheese.</title>
        <authorList>
            <consortium name="US DOE Joint Genome Institute (JGI-PGF)"/>
            <person name="Walter F."/>
            <person name="Albersmeier A."/>
            <person name="Kalinowski J."/>
            <person name="Ruckert C."/>
        </authorList>
    </citation>
    <scope>NUCLEOTIDE SEQUENCE</scope>
    <source>
        <strain evidence="1">JCM 17251</strain>
    </source>
</reference>
<gene>
    <name evidence="1" type="ORF">GCM10007971_19370</name>
</gene>
<organism evidence="1 2">
    <name type="scientific">Oceanobacillus indicireducens</name>
    <dbReference type="NCBI Taxonomy" id="1004261"/>
    <lineage>
        <taxon>Bacteria</taxon>
        <taxon>Bacillati</taxon>
        <taxon>Bacillota</taxon>
        <taxon>Bacilli</taxon>
        <taxon>Bacillales</taxon>
        <taxon>Bacillaceae</taxon>
        <taxon>Oceanobacillus</taxon>
    </lineage>
</organism>
<reference evidence="1" key="2">
    <citation type="submission" date="2020-09" db="EMBL/GenBank/DDBJ databases">
        <authorList>
            <person name="Sun Q."/>
            <person name="Ohkuma M."/>
        </authorList>
    </citation>
    <scope>NUCLEOTIDE SEQUENCE</scope>
    <source>
        <strain evidence="1">JCM 17251</strain>
    </source>
</reference>
<dbReference type="AlphaFoldDB" id="A0A917XZ62"/>
<sequence length="74" mass="8818">MARKLKKKHVDAELLDSIFALEREWKQIRELGMRSIDRTLESIAAERVAQAKYLYLLREARRRNVNALHVQDKK</sequence>
<dbReference type="InterPro" id="IPR019644">
    <property type="entry name" value="DUF2508"/>
</dbReference>
<dbReference type="Proteomes" id="UP000624041">
    <property type="component" value="Unassembled WGS sequence"/>
</dbReference>
<name>A0A917XZ62_9BACI</name>